<dbReference type="AlphaFoldDB" id="A0A2P2NYZ0"/>
<organism evidence="1">
    <name type="scientific">Rhizophora mucronata</name>
    <name type="common">Asiatic mangrove</name>
    <dbReference type="NCBI Taxonomy" id="61149"/>
    <lineage>
        <taxon>Eukaryota</taxon>
        <taxon>Viridiplantae</taxon>
        <taxon>Streptophyta</taxon>
        <taxon>Embryophyta</taxon>
        <taxon>Tracheophyta</taxon>
        <taxon>Spermatophyta</taxon>
        <taxon>Magnoliopsida</taxon>
        <taxon>eudicotyledons</taxon>
        <taxon>Gunneridae</taxon>
        <taxon>Pentapetalae</taxon>
        <taxon>rosids</taxon>
        <taxon>fabids</taxon>
        <taxon>Malpighiales</taxon>
        <taxon>Rhizophoraceae</taxon>
        <taxon>Rhizophora</taxon>
    </lineage>
</organism>
<name>A0A2P2NYZ0_RHIMU</name>
<evidence type="ECO:0000313" key="1">
    <source>
        <dbReference type="EMBL" id="MBX47601.1"/>
    </source>
</evidence>
<protein>
    <submittedName>
        <fullName evidence="1">Uncharacterized protein</fullName>
    </submittedName>
</protein>
<sequence length="47" mass="5520">MHVREREKQRKRGHASHINHQNKVTYVTIISLKQSNCAITSKLPSYM</sequence>
<dbReference type="EMBL" id="GGEC01067117">
    <property type="protein sequence ID" value="MBX47601.1"/>
    <property type="molecule type" value="Transcribed_RNA"/>
</dbReference>
<reference evidence="1" key="1">
    <citation type="submission" date="2018-02" db="EMBL/GenBank/DDBJ databases">
        <title>Rhizophora mucronata_Transcriptome.</title>
        <authorList>
            <person name="Meera S.P."/>
            <person name="Sreeshan A."/>
            <person name="Augustine A."/>
        </authorList>
    </citation>
    <scope>NUCLEOTIDE SEQUENCE</scope>
    <source>
        <tissue evidence="1">Leaf</tissue>
    </source>
</reference>
<proteinExistence type="predicted"/>
<accession>A0A2P2NYZ0</accession>